<proteinExistence type="predicted"/>
<evidence type="ECO:0000256" key="1">
    <source>
        <dbReference type="ARBA" id="ARBA00001947"/>
    </source>
</evidence>
<feature type="domain" description="Amidohydrolase-related" evidence="6">
    <location>
        <begin position="9"/>
        <end position="173"/>
    </location>
</feature>
<dbReference type="PANTHER" id="PTHR11271">
    <property type="entry name" value="GUANINE DEAMINASE"/>
    <property type="match status" value="1"/>
</dbReference>
<reference evidence="7" key="1">
    <citation type="submission" date="2023-07" db="EMBL/GenBank/DDBJ databases">
        <authorList>
            <person name="Stuckert A."/>
        </authorList>
    </citation>
    <scope>NUCLEOTIDE SEQUENCE</scope>
</reference>
<evidence type="ECO:0000259" key="6">
    <source>
        <dbReference type="Pfam" id="PF01979"/>
    </source>
</evidence>
<dbReference type="SUPFAM" id="SSF51556">
    <property type="entry name" value="Metallo-dependent hydrolases"/>
    <property type="match status" value="1"/>
</dbReference>
<dbReference type="InterPro" id="IPR051607">
    <property type="entry name" value="Metallo-dep_hydrolases"/>
</dbReference>
<protein>
    <recommendedName>
        <fullName evidence="6">Amidohydrolase-related domain-containing protein</fullName>
    </recommendedName>
</protein>
<accession>A0ABN9L2S3</accession>
<keyword evidence="3" id="KW-0378">Hydrolase</keyword>
<keyword evidence="2" id="KW-0479">Metal-binding</keyword>
<evidence type="ECO:0000313" key="7">
    <source>
        <dbReference type="EMBL" id="CAJ0931686.1"/>
    </source>
</evidence>
<dbReference type="Gene3D" id="3.20.20.140">
    <property type="entry name" value="Metal-dependent hydrolases"/>
    <property type="match status" value="1"/>
</dbReference>
<dbReference type="InterPro" id="IPR006680">
    <property type="entry name" value="Amidohydro-rel"/>
</dbReference>
<dbReference type="EMBL" id="CAUEEQ010007955">
    <property type="protein sequence ID" value="CAJ0931686.1"/>
    <property type="molecule type" value="Genomic_DNA"/>
</dbReference>
<comment type="cofactor">
    <cofactor evidence="1">
        <name>Zn(2+)</name>
        <dbReference type="ChEBI" id="CHEBI:29105"/>
    </cofactor>
</comment>
<dbReference type="InterPro" id="IPR032466">
    <property type="entry name" value="Metal_Hydrolase"/>
</dbReference>
<sequence>MLYDFSEFFMPGMIDTHIHAPQYSFIGTGMERPLLEWLKHTTFPTEDTYSNVEIAGNMYDTVVRRTLRNGTTTACYFATIHTDASIVLADTASRYGQRAFIGKVCMDRNDTYEKYCETTEDSIRETERFVEVLKEKNYERVKPIITPRFAISCSEMLLNELGEFAVKHNLHIQDNEYACHAYGSGDVCIFITLMSGPHDRSAQEQLPQLDNGDQGTFSNGMRRIDRRLRERRVVHTVALSSVRSPEPMQCDRILSRAERQGFRRQNR</sequence>
<feature type="compositionally biased region" description="Polar residues" evidence="5">
    <location>
        <begin position="203"/>
        <end position="219"/>
    </location>
</feature>
<dbReference type="PANTHER" id="PTHR11271:SF6">
    <property type="entry name" value="GUANINE DEAMINASE"/>
    <property type="match status" value="1"/>
</dbReference>
<evidence type="ECO:0000256" key="3">
    <source>
        <dbReference type="ARBA" id="ARBA00022801"/>
    </source>
</evidence>
<name>A0ABN9L2S3_9NEOB</name>
<comment type="caution">
    <text evidence="7">The sequence shown here is derived from an EMBL/GenBank/DDBJ whole genome shotgun (WGS) entry which is preliminary data.</text>
</comment>
<evidence type="ECO:0000256" key="2">
    <source>
        <dbReference type="ARBA" id="ARBA00022723"/>
    </source>
</evidence>
<evidence type="ECO:0000313" key="8">
    <source>
        <dbReference type="Proteomes" id="UP001176940"/>
    </source>
</evidence>
<evidence type="ECO:0000256" key="4">
    <source>
        <dbReference type="ARBA" id="ARBA00022833"/>
    </source>
</evidence>
<keyword evidence="8" id="KW-1185">Reference proteome</keyword>
<evidence type="ECO:0000256" key="5">
    <source>
        <dbReference type="SAM" id="MobiDB-lite"/>
    </source>
</evidence>
<gene>
    <name evidence="7" type="ORF">RIMI_LOCUS4825229</name>
</gene>
<dbReference type="Pfam" id="PF01979">
    <property type="entry name" value="Amidohydro_1"/>
    <property type="match status" value="1"/>
</dbReference>
<feature type="region of interest" description="Disordered" evidence="5">
    <location>
        <begin position="201"/>
        <end position="222"/>
    </location>
</feature>
<dbReference type="Proteomes" id="UP001176940">
    <property type="component" value="Unassembled WGS sequence"/>
</dbReference>
<keyword evidence="4" id="KW-0862">Zinc</keyword>
<organism evidence="7 8">
    <name type="scientific">Ranitomeya imitator</name>
    <name type="common">mimic poison frog</name>
    <dbReference type="NCBI Taxonomy" id="111125"/>
    <lineage>
        <taxon>Eukaryota</taxon>
        <taxon>Metazoa</taxon>
        <taxon>Chordata</taxon>
        <taxon>Craniata</taxon>
        <taxon>Vertebrata</taxon>
        <taxon>Euteleostomi</taxon>
        <taxon>Amphibia</taxon>
        <taxon>Batrachia</taxon>
        <taxon>Anura</taxon>
        <taxon>Neobatrachia</taxon>
        <taxon>Hyloidea</taxon>
        <taxon>Dendrobatidae</taxon>
        <taxon>Dendrobatinae</taxon>
        <taxon>Ranitomeya</taxon>
    </lineage>
</organism>